<comment type="cofactor">
    <cofactor evidence="1">
        <name>FAD</name>
        <dbReference type="ChEBI" id="CHEBI:57692"/>
    </cofactor>
</comment>
<evidence type="ECO:0000256" key="5">
    <source>
        <dbReference type="ARBA" id="ARBA00022827"/>
    </source>
</evidence>
<dbReference type="PROSITE" id="PS51379">
    <property type="entry name" value="4FE4S_FER_2"/>
    <property type="match status" value="1"/>
</dbReference>
<dbReference type="EMBL" id="LQBK01000002">
    <property type="protein sequence ID" value="KUG62004.1"/>
    <property type="molecule type" value="Genomic_DNA"/>
</dbReference>
<dbReference type="InterPro" id="IPR006094">
    <property type="entry name" value="Oxid_FAD_bind_N"/>
</dbReference>
<name>A0A0W8IPW0_KOCRO</name>
<keyword evidence="3" id="KW-0285">Flavoprotein</keyword>
<dbReference type="InterPro" id="IPR016166">
    <property type="entry name" value="FAD-bd_PCMH"/>
</dbReference>
<evidence type="ECO:0000313" key="13">
    <source>
        <dbReference type="EMBL" id="KUG62004.1"/>
    </source>
</evidence>
<evidence type="ECO:0000256" key="8">
    <source>
        <dbReference type="ARBA" id="ARBA00023004"/>
    </source>
</evidence>
<keyword evidence="4" id="KW-0479">Metal-binding</keyword>
<dbReference type="Pfam" id="PF01565">
    <property type="entry name" value="FAD_binding_4"/>
    <property type="match status" value="1"/>
</dbReference>
<dbReference type="SUPFAM" id="SSF56176">
    <property type="entry name" value="FAD-binding/transporter-associated domain-like"/>
    <property type="match status" value="1"/>
</dbReference>
<dbReference type="InterPro" id="IPR004113">
    <property type="entry name" value="FAD-bd_oxidored_4_C"/>
</dbReference>
<dbReference type="EC" id="1.1.2.4" evidence="10"/>
<dbReference type="GO" id="GO:0008720">
    <property type="term" value="F:D-lactate dehydrogenase (NAD+) activity"/>
    <property type="evidence" value="ECO:0007669"/>
    <property type="project" value="TreeGrafter"/>
</dbReference>
<dbReference type="eggNOG" id="COG0277">
    <property type="taxonomic scope" value="Bacteria"/>
</dbReference>
<evidence type="ECO:0000256" key="2">
    <source>
        <dbReference type="ARBA" id="ARBA00008000"/>
    </source>
</evidence>
<dbReference type="Gene3D" id="3.30.70.2740">
    <property type="match status" value="1"/>
</dbReference>
<comment type="caution">
    <text evidence="13">The sequence shown here is derived from an EMBL/GenBank/DDBJ whole genome shotgun (WGS) entry which is preliminary data.</text>
</comment>
<dbReference type="PROSITE" id="PS51387">
    <property type="entry name" value="FAD_PCMH"/>
    <property type="match status" value="1"/>
</dbReference>
<dbReference type="eggNOG" id="COG0247">
    <property type="taxonomic scope" value="Bacteria"/>
</dbReference>
<dbReference type="GO" id="GO:0071949">
    <property type="term" value="F:FAD binding"/>
    <property type="evidence" value="ECO:0007669"/>
    <property type="project" value="InterPro"/>
</dbReference>
<dbReference type="Gene3D" id="3.30.43.10">
    <property type="entry name" value="Uridine Diphospho-n-acetylenolpyruvylglucosamine Reductase, domain 2"/>
    <property type="match status" value="1"/>
</dbReference>
<dbReference type="Pfam" id="PF13183">
    <property type="entry name" value="Fer4_8"/>
    <property type="match status" value="1"/>
</dbReference>
<dbReference type="InterPro" id="IPR009051">
    <property type="entry name" value="Helical_ferredxn"/>
</dbReference>
<evidence type="ECO:0000256" key="6">
    <source>
        <dbReference type="ARBA" id="ARBA00022946"/>
    </source>
</evidence>
<dbReference type="Gene3D" id="1.10.1060.10">
    <property type="entry name" value="Alpha-helical ferredoxin"/>
    <property type="match status" value="1"/>
</dbReference>
<organism evidence="13 14">
    <name type="scientific">Kocuria rosea subsp. polaris</name>
    <dbReference type="NCBI Taxonomy" id="136273"/>
    <lineage>
        <taxon>Bacteria</taxon>
        <taxon>Bacillati</taxon>
        <taxon>Actinomycetota</taxon>
        <taxon>Actinomycetes</taxon>
        <taxon>Micrococcales</taxon>
        <taxon>Micrococcaceae</taxon>
        <taxon>Kocuria</taxon>
    </lineage>
</organism>
<keyword evidence="8" id="KW-0408">Iron</keyword>
<keyword evidence="6" id="KW-0809">Transit peptide</keyword>
<dbReference type="InterPro" id="IPR017896">
    <property type="entry name" value="4Fe4S_Fe-S-bd"/>
</dbReference>
<dbReference type="PANTHER" id="PTHR11748">
    <property type="entry name" value="D-LACTATE DEHYDROGENASE"/>
    <property type="match status" value="1"/>
</dbReference>
<dbReference type="InterPro" id="IPR016169">
    <property type="entry name" value="FAD-bd_PCMH_sub2"/>
</dbReference>
<dbReference type="AlphaFoldDB" id="A0A0W8IPW0"/>
<keyword evidence="5" id="KW-0274">FAD</keyword>
<keyword evidence="7" id="KW-0560">Oxidoreductase</keyword>
<dbReference type="Gene3D" id="3.30.465.10">
    <property type="match status" value="1"/>
</dbReference>
<dbReference type="InterPro" id="IPR016167">
    <property type="entry name" value="FAD-bd_PCMH_sub1"/>
</dbReference>
<evidence type="ECO:0000259" key="12">
    <source>
        <dbReference type="PROSITE" id="PS51387"/>
    </source>
</evidence>
<dbReference type="InterPro" id="IPR016164">
    <property type="entry name" value="FAD-linked_Oxase-like_C"/>
</dbReference>
<dbReference type="OrthoDB" id="9770306at2"/>
<dbReference type="Proteomes" id="UP000053512">
    <property type="component" value="Unassembled WGS sequence"/>
</dbReference>
<evidence type="ECO:0000256" key="7">
    <source>
        <dbReference type="ARBA" id="ARBA00023002"/>
    </source>
</evidence>
<dbReference type="GO" id="GO:1903457">
    <property type="term" value="P:lactate catabolic process"/>
    <property type="evidence" value="ECO:0007669"/>
    <property type="project" value="TreeGrafter"/>
</dbReference>
<feature type="domain" description="4Fe-4S ferredoxin-type" evidence="11">
    <location>
        <begin position="541"/>
        <end position="572"/>
    </location>
</feature>
<evidence type="ECO:0000256" key="9">
    <source>
        <dbReference type="ARBA" id="ARBA00023014"/>
    </source>
</evidence>
<gene>
    <name evidence="13" type="ORF">AVL61_02670</name>
</gene>
<proteinExistence type="inferred from homology"/>
<feature type="domain" description="FAD-binding PCMH-type" evidence="12">
    <location>
        <begin position="49"/>
        <end position="277"/>
    </location>
</feature>
<evidence type="ECO:0000256" key="4">
    <source>
        <dbReference type="ARBA" id="ARBA00022723"/>
    </source>
</evidence>
<evidence type="ECO:0000256" key="1">
    <source>
        <dbReference type="ARBA" id="ARBA00001974"/>
    </source>
</evidence>
<dbReference type="PROSITE" id="PS00198">
    <property type="entry name" value="4FE4S_FER_1"/>
    <property type="match status" value="1"/>
</dbReference>
<evidence type="ECO:0000313" key="14">
    <source>
        <dbReference type="Proteomes" id="UP000053512"/>
    </source>
</evidence>
<dbReference type="InterPro" id="IPR036318">
    <property type="entry name" value="FAD-bd_PCMH-like_sf"/>
</dbReference>
<dbReference type="InterPro" id="IPR017900">
    <property type="entry name" value="4Fe4S_Fe_S_CS"/>
</dbReference>
<dbReference type="SUPFAM" id="SSF55103">
    <property type="entry name" value="FAD-linked oxidases, C-terminal domain"/>
    <property type="match status" value="1"/>
</dbReference>
<dbReference type="PANTHER" id="PTHR11748:SF111">
    <property type="entry name" value="D-LACTATE DEHYDROGENASE, MITOCHONDRIAL-RELATED"/>
    <property type="match status" value="1"/>
</dbReference>
<sequence>MTAPSTRRSPDPAPVPAELLEELRSSCGRDAVVTSELEHRALAHDASHYLLQPAAVVRPRSAADMGGLFRTAARHGLGLTFRSGGTSLSGQSVTDQVLVDVRRNFREIEVLDGGRRVRVQPGATVRQVNARLAPHGRRLGPDPASEAACTIGGVVANNSSGMACGTEANTYRTLESMVFVLPSGTRVDTADPDADRRLRELEPGLHEGLLRLRDRVRGNPGSVRTVQRQFSMKNTMGYGLNSFLDHDEPARILEHLMVGSEGTLGFVAEAVFRTVEILPFAATGLLVFPDLAAATRTVPALVAARSATVELLDATSLKVSQRTGLAPAQILDVDVRGHAALLVEYQGRTREEEQELSAGAAQLFRTLDLAAPPALTDDRSARAALWTVRKGLYTTVAGARPSGSNALLEDVVVPVAELGETCEQLTELFDAHGYRDSVIFGHAKDGNVHFMLNEQFDRPDLLARYERFTEDMVALVLDHHGSLKAEHGTGRNMAPFVRRQYGDELHGVMVALKRLVDPGALLNPGVLLNEDPAVYVRDLKTAPTVEQEVDRCVECGYCEPVCPSKDLTLTPRQRIVGRREIAAAEERGDAELAARLRTEYDYEGLQTCAVDGMCVTACPVLINTGDLVRRLRAEDHSRVADAGWGAAARAWGATTTGAGLGLTAAKALPTVLPATATAAARAVLGAEHVPQYKDALPAGGPPRPRRQDPAAEAVFFPACINAMFGTAARSGDGEALTASEAFLALCDRAGVHVTVPEGIGNLCCGTPWKSKGLPTGYATMSERTLAGLWAATRQGELPVVCDAASCTEGLETMAELAAASSEYHALRFVDAVEFVADRVLGRLTVSRPIGSMALHPTCSSVHLGATGAFETLARAISGDVVVPADWGCCGYAGDRGMLHPELTASATAAEAREVTGRRFDAYASLNRTCEQGLTEATGHPYRHVLEHLEEATR</sequence>
<dbReference type="STRING" id="136273.GY22_16070"/>
<keyword evidence="9" id="KW-0411">Iron-sulfur</keyword>
<dbReference type="GO" id="GO:0004458">
    <property type="term" value="F:D-lactate dehydrogenase (cytochrome) activity"/>
    <property type="evidence" value="ECO:0007669"/>
    <property type="project" value="UniProtKB-EC"/>
</dbReference>
<evidence type="ECO:0000256" key="10">
    <source>
        <dbReference type="ARBA" id="ARBA00038897"/>
    </source>
</evidence>
<dbReference type="GO" id="GO:0046872">
    <property type="term" value="F:metal ion binding"/>
    <property type="evidence" value="ECO:0007669"/>
    <property type="project" value="UniProtKB-KW"/>
</dbReference>
<protein>
    <recommendedName>
        <fullName evidence="10">D-lactate dehydrogenase (cytochrome)</fullName>
        <ecNumber evidence="10">1.1.2.4</ecNumber>
    </recommendedName>
</protein>
<accession>A0A0W8IPW0</accession>
<dbReference type="GO" id="GO:0051536">
    <property type="term" value="F:iron-sulfur cluster binding"/>
    <property type="evidence" value="ECO:0007669"/>
    <property type="project" value="UniProtKB-KW"/>
</dbReference>
<dbReference type="Pfam" id="PF02913">
    <property type="entry name" value="FAD-oxidase_C"/>
    <property type="match status" value="1"/>
</dbReference>
<evidence type="ECO:0000256" key="3">
    <source>
        <dbReference type="ARBA" id="ARBA00022630"/>
    </source>
</evidence>
<reference evidence="14" key="1">
    <citation type="submission" date="2015-12" db="EMBL/GenBank/DDBJ databases">
        <authorList>
            <person name="Nair G.R."/>
            <person name="Kaur G."/>
            <person name="Mayilraj S."/>
        </authorList>
    </citation>
    <scope>NUCLEOTIDE SEQUENCE [LARGE SCALE GENOMIC DNA]</scope>
    <source>
        <strain evidence="14">CD08_4</strain>
    </source>
</reference>
<dbReference type="SUPFAM" id="SSF46548">
    <property type="entry name" value="alpha-helical ferredoxin"/>
    <property type="match status" value="1"/>
</dbReference>
<evidence type="ECO:0000259" key="11">
    <source>
        <dbReference type="PROSITE" id="PS51379"/>
    </source>
</evidence>
<comment type="similarity">
    <text evidence="2">Belongs to the FAD-binding oxidoreductase/transferase type 4 family.</text>
</comment>
<dbReference type="RefSeq" id="WP_058872390.1">
    <property type="nucleotide sequence ID" value="NZ_LQBK01000002.1"/>
</dbReference>